<sequence length="120" mass="13167">MNTAEQSPEAVAHSYLAVWNEPYLVSRLAALKEGWAVNASYADPLMQGTTPEEIASMIEAARSHFPNHSFVLRGKPDGHHRAIRFSWDLVTEDGIRVAGGTDIVKLNSDGKFAEVIGFLD</sequence>
<comment type="caution">
    <text evidence="1">The sequence shown here is derived from an EMBL/GenBank/DDBJ whole genome shotgun (WGS) entry which is preliminary data.</text>
</comment>
<dbReference type="Proteomes" id="UP001202827">
    <property type="component" value="Unassembled WGS sequence"/>
</dbReference>
<dbReference type="Gene3D" id="3.10.450.50">
    <property type="match status" value="1"/>
</dbReference>
<protein>
    <submittedName>
        <fullName evidence="1">Nuclear transport factor 2 family protein</fullName>
    </submittedName>
</protein>
<reference evidence="1 2" key="1">
    <citation type="submission" date="2022-04" db="EMBL/GenBank/DDBJ databases">
        <title>Rhizobium coralii sp. nov., isolated from coral Turbinaria peltata.</title>
        <authorList>
            <person name="Sun H."/>
        </authorList>
    </citation>
    <scope>NUCLEOTIDE SEQUENCE [LARGE SCALE GENOMIC DNA]</scope>
    <source>
        <strain evidence="1 2">NTR19</strain>
    </source>
</reference>
<name>A0ABT0IXA5_9HYPH</name>
<dbReference type="SUPFAM" id="SSF54427">
    <property type="entry name" value="NTF2-like"/>
    <property type="match status" value="1"/>
</dbReference>
<dbReference type="EMBL" id="JALPRY010000031">
    <property type="protein sequence ID" value="MCK8782524.1"/>
    <property type="molecule type" value="Genomic_DNA"/>
</dbReference>
<gene>
    <name evidence="1" type="ORF">M0654_21370</name>
</gene>
<accession>A0ABT0IXA5</accession>
<organism evidence="1 2">
    <name type="scientific">Neorhizobium turbinariae</name>
    <dbReference type="NCBI Taxonomy" id="2937795"/>
    <lineage>
        <taxon>Bacteria</taxon>
        <taxon>Pseudomonadati</taxon>
        <taxon>Pseudomonadota</taxon>
        <taxon>Alphaproteobacteria</taxon>
        <taxon>Hyphomicrobiales</taxon>
        <taxon>Rhizobiaceae</taxon>
        <taxon>Rhizobium/Agrobacterium group</taxon>
        <taxon>Neorhizobium</taxon>
    </lineage>
</organism>
<dbReference type="InterPro" id="IPR032710">
    <property type="entry name" value="NTF2-like_dom_sf"/>
</dbReference>
<proteinExistence type="predicted"/>
<keyword evidence="2" id="KW-1185">Reference proteome</keyword>
<evidence type="ECO:0000313" key="2">
    <source>
        <dbReference type="Proteomes" id="UP001202827"/>
    </source>
</evidence>
<evidence type="ECO:0000313" key="1">
    <source>
        <dbReference type="EMBL" id="MCK8782524.1"/>
    </source>
</evidence>
<dbReference type="RefSeq" id="WP_118851993.1">
    <property type="nucleotide sequence ID" value="NZ_JALPRY010000031.1"/>
</dbReference>